<dbReference type="Gene3D" id="3.10.10.10">
    <property type="entry name" value="HIV Type 1 Reverse Transcriptase, subunit A, domain 1"/>
    <property type="match status" value="1"/>
</dbReference>
<dbReference type="InterPro" id="IPR012337">
    <property type="entry name" value="RNaseH-like_sf"/>
</dbReference>
<dbReference type="PANTHER" id="PTHR47331:SF1">
    <property type="entry name" value="GAG-LIKE PROTEIN"/>
    <property type="match status" value="1"/>
</dbReference>
<feature type="region of interest" description="Disordered" evidence="2">
    <location>
        <begin position="150"/>
        <end position="185"/>
    </location>
</feature>
<dbReference type="Pfam" id="PF00078">
    <property type="entry name" value="RVT_1"/>
    <property type="match status" value="1"/>
</dbReference>
<dbReference type="PROSITE" id="PS50994">
    <property type="entry name" value="INTEGRASE"/>
    <property type="match status" value="1"/>
</dbReference>
<evidence type="ECO:0000313" key="4">
    <source>
        <dbReference type="EnsemblMetazoa" id="XP_030851568"/>
    </source>
</evidence>
<feature type="region of interest" description="Disordered" evidence="2">
    <location>
        <begin position="525"/>
        <end position="583"/>
    </location>
</feature>
<dbReference type="InterPro" id="IPR043128">
    <property type="entry name" value="Rev_trsase/Diguanyl_cyclase"/>
</dbReference>
<keyword evidence="1" id="KW-0175">Coiled coil</keyword>
<keyword evidence="5" id="KW-1185">Reference proteome</keyword>
<reference evidence="5" key="1">
    <citation type="submission" date="2015-02" db="EMBL/GenBank/DDBJ databases">
        <title>Genome sequencing for Strongylocentrotus purpuratus.</title>
        <authorList>
            <person name="Murali S."/>
            <person name="Liu Y."/>
            <person name="Vee V."/>
            <person name="English A."/>
            <person name="Wang M."/>
            <person name="Skinner E."/>
            <person name="Han Y."/>
            <person name="Muzny D.M."/>
            <person name="Worley K.C."/>
            <person name="Gibbs R.A."/>
        </authorList>
    </citation>
    <scope>NUCLEOTIDE SEQUENCE</scope>
</reference>
<proteinExistence type="predicted"/>
<feature type="domain" description="Integrase catalytic" evidence="3">
    <location>
        <begin position="1581"/>
        <end position="1772"/>
    </location>
</feature>
<dbReference type="SUPFAM" id="SSF56672">
    <property type="entry name" value="DNA/RNA polymerases"/>
    <property type="match status" value="1"/>
</dbReference>
<dbReference type="KEGG" id="spu:115928477"/>
<dbReference type="GeneID" id="115928477"/>
<dbReference type="GO" id="GO:0003676">
    <property type="term" value="F:nucleic acid binding"/>
    <property type="evidence" value="ECO:0007669"/>
    <property type="project" value="InterPro"/>
</dbReference>
<dbReference type="Gene3D" id="3.30.70.270">
    <property type="match status" value="1"/>
</dbReference>
<dbReference type="Pfam" id="PF05380">
    <property type="entry name" value="Peptidase_A17"/>
    <property type="match status" value="1"/>
</dbReference>
<dbReference type="InterPro" id="IPR001584">
    <property type="entry name" value="Integrase_cat-core"/>
</dbReference>
<dbReference type="CDD" id="cd01644">
    <property type="entry name" value="RT_pepA17"/>
    <property type="match status" value="1"/>
</dbReference>
<dbReference type="PANTHER" id="PTHR47331">
    <property type="entry name" value="PHD-TYPE DOMAIN-CONTAINING PROTEIN"/>
    <property type="match status" value="1"/>
</dbReference>
<dbReference type="GO" id="GO:0015074">
    <property type="term" value="P:DNA integration"/>
    <property type="evidence" value="ECO:0007669"/>
    <property type="project" value="InterPro"/>
</dbReference>
<name>A0A7M7PK78_STRPU</name>
<reference evidence="4" key="2">
    <citation type="submission" date="2021-01" db="UniProtKB">
        <authorList>
            <consortium name="EnsemblMetazoa"/>
        </authorList>
    </citation>
    <scope>IDENTIFICATION</scope>
</reference>
<organism evidence="4 5">
    <name type="scientific">Strongylocentrotus purpuratus</name>
    <name type="common">Purple sea urchin</name>
    <dbReference type="NCBI Taxonomy" id="7668"/>
    <lineage>
        <taxon>Eukaryota</taxon>
        <taxon>Metazoa</taxon>
        <taxon>Echinodermata</taxon>
        <taxon>Eleutherozoa</taxon>
        <taxon>Echinozoa</taxon>
        <taxon>Echinoidea</taxon>
        <taxon>Euechinoidea</taxon>
        <taxon>Echinacea</taxon>
        <taxon>Camarodonta</taxon>
        <taxon>Echinidea</taxon>
        <taxon>Strongylocentrotidae</taxon>
        <taxon>Strongylocentrotus</taxon>
    </lineage>
</organism>
<dbReference type="Pfam" id="PF17921">
    <property type="entry name" value="Integrase_H2C2"/>
    <property type="match status" value="1"/>
</dbReference>
<feature type="compositionally biased region" description="Basic and acidic residues" evidence="2">
    <location>
        <begin position="538"/>
        <end position="553"/>
    </location>
</feature>
<evidence type="ECO:0000313" key="5">
    <source>
        <dbReference type="Proteomes" id="UP000007110"/>
    </source>
</evidence>
<dbReference type="OrthoDB" id="8046937at2759"/>
<dbReference type="RefSeq" id="XP_030851568.1">
    <property type="nucleotide sequence ID" value="XM_030995708.1"/>
</dbReference>
<dbReference type="InterPro" id="IPR043502">
    <property type="entry name" value="DNA/RNA_pol_sf"/>
</dbReference>
<dbReference type="Gene3D" id="1.10.340.70">
    <property type="match status" value="1"/>
</dbReference>
<dbReference type="EnsemblMetazoa" id="XM_030995708">
    <property type="protein sequence ID" value="XP_030851568"/>
    <property type="gene ID" value="LOC115928477"/>
</dbReference>
<evidence type="ECO:0000256" key="1">
    <source>
        <dbReference type="SAM" id="Coils"/>
    </source>
</evidence>
<dbReference type="InterPro" id="IPR036397">
    <property type="entry name" value="RNaseH_sf"/>
</dbReference>
<accession>A0A7M7PK78</accession>
<dbReference type="Gene3D" id="3.30.420.10">
    <property type="entry name" value="Ribonuclease H-like superfamily/Ribonuclease H"/>
    <property type="match status" value="1"/>
</dbReference>
<feature type="compositionally biased region" description="Polar residues" evidence="2">
    <location>
        <begin position="555"/>
        <end position="565"/>
    </location>
</feature>
<dbReference type="OMA" id="IMMTIDL"/>
<dbReference type="InterPro" id="IPR041588">
    <property type="entry name" value="Integrase_H2C2"/>
</dbReference>
<dbReference type="InterPro" id="IPR000477">
    <property type="entry name" value="RT_dom"/>
</dbReference>
<dbReference type="SUPFAM" id="SSF53098">
    <property type="entry name" value="Ribonuclease H-like"/>
    <property type="match status" value="1"/>
</dbReference>
<dbReference type="Proteomes" id="UP000007110">
    <property type="component" value="Unassembled WGS sequence"/>
</dbReference>
<dbReference type="InterPro" id="IPR005312">
    <property type="entry name" value="DUF1759"/>
</dbReference>
<dbReference type="InterPro" id="IPR008042">
    <property type="entry name" value="Retrotrans_Pao"/>
</dbReference>
<dbReference type="Pfam" id="PF18701">
    <property type="entry name" value="DUF5641"/>
    <property type="match status" value="1"/>
</dbReference>
<evidence type="ECO:0000259" key="3">
    <source>
        <dbReference type="PROSITE" id="PS50994"/>
    </source>
</evidence>
<feature type="region of interest" description="Disordered" evidence="2">
    <location>
        <begin position="409"/>
        <end position="444"/>
    </location>
</feature>
<dbReference type="InterPro" id="IPR040676">
    <property type="entry name" value="DUF5641"/>
</dbReference>
<sequence>MNSATYDPLFSGNLDDDQGLFEFGLDLEEARGTKDDVGNVPLIEPSDSISNVGAPRFAPKMKSYGSHSVVSGASNWSAASRAKVEAAASHAELKVKAEVLRKKHELESEIQLLQRRKEQLELEAEVAAASARLEAIQQVEASQYQGQGQVQRQLASETSQRQPGYIPPSSVAHERTTQRADNVQGENQPVFDLSAYLMQQTNVIQRQNDLTKVLVECHQRASLPQRTLSPFNGDPLQYNSFMRAFQHSVEEKTSNPRDKLCYLEQFTRGEANTMVRSCMYNADPEIAYKQAKEVLLKNYGNKYRITNAIIKRMEEWPEIKTDDAEKLNNFSHCLTELLNTAKDLKQCNEIDHSNNVKIAISKLPYRLREKWRHTADYIQEEKGKCIQFEDVVTFVAKAARVISNPVYGDIKGPQRRSDTTHSNVSQPGKRNERQGFATNISSQRQERSSSDKYCLYCRVSTHDLETCRNLGAKPHEERIEFCRSQGLCFSCLKKASHFAKECKSRLKCTLCQRTHPSVLHRQFQKGTSIPNQDGVPKSQKEVPVHKDTVHEDTDATSTNSGTPATDKSENGVKRTLSSFSSGSGSLPVVIPVVVRSKESGKQIQTYAFLDNGSNAVFVSQDMKDRLQLSGKRKNIQLQTLTQSKAVNCEVINDIEVLDLKQENNLQIREAFVQQSIPVGKEEVPTQAKLRQFPYLHHIQLPEIDEDVGILIGNNIPKASEPLEVIHSEHDGSFAFRTLLGWAVCGLSKSDESQRISAHHVSVQADINQQLVDMFNQDFSERVINDKPEKSRQDRQFIDSVEGSIQHVDGHYEIGLPLKSQSMNMPNNKPQAEQRLAHLQRKFMRQPQFHREYKDFMHKVIDKNYAEMVPDKELQKRNGEVWYIPHHGVYHPQKRKLRVVYDCAAAYRGQSLNQNLLQGPDLTNSLLGVLTRFRQDHIAVMADIEAMFSQVRLRKEDKDLHRFLWWPDGNIERPIKEYRMNVHVFGATSSPACANYALKQTAEQCEHEEVAHIIQHNFYVDDCLYSSSTVEKAVELSKGLQATCGRGGFHLTKWNSNHRAVLHAIPKDERASSVQQLNFEKDKLPQERALGILWNAETDSFGYSIKIKDRPPTKRGMLSIISSVYDPLGFVSPVILTAKQLLQDLCRLKIGWDDEIPAKQMKLWQGWLEELPMLSEYKIERCLRPASYEQAESISLHHFADASEVGYGTVSYLRMENNEGETRCSFLLSKSRVAPLKQVSIPRMELTAASVAVKIDQVIKRELEIPVKRTYFWTDSQTVLRYIHNSTARFQTFVANRLAVIQDGSSPDQWHYVKSSLNPADAGSRGLKVQELLLNEEWKSGPEFLLKSEEEWPKTPDMSRDGKDEQLEIKKTCMVGLTRPGGEVSTVHKLTTYFSDWTRLRRAVAWWLRLKGKLKERAKLSSDKVCSDTLTVAEVNGAELAIVRWVQSESFQEEVEALNQKGNQPGKAIRKSSSIIKLDPEMHDNVLRVGGRLRNAEIDGNAKHQVILPKKHHVSTLIVRHVHQSVAHQGQNHVLAELLQKYWIIGAGVLTKTIIRKCVTCRRYQAKTNTQKMADLPRPRVAACEPPFTYTGMDYFGPFETRRGRSMQKRYGVVFTCMTSRAIHIEVASSLDTSSAIDAIRRFVSRRGSVKTMYSDNGTNLVGACSALKQALQKWSQEQIMNFCCNRGIQWNFNPPAASHFGGVWERQIRTIRKILHAILHEQYLKTAQSDEQLHTLMCEIEAVINSRPLTRASNDPSDLDVITPNHLLQAKMTTSPPPGRFSEKDVYSKKRWRQMQLLADTFWRRWVREYLPTLQQRQKWAQPNRSLQVGDVVLIADKDAPRCSWQMGRVEEVYPGKDGLVRSARIKTKSTTLTRPVIKLCSLLEAE</sequence>
<feature type="coiled-coil region" evidence="1">
    <location>
        <begin position="96"/>
        <end position="139"/>
    </location>
</feature>
<dbReference type="InParanoid" id="A0A7M7PK78"/>
<evidence type="ECO:0000256" key="2">
    <source>
        <dbReference type="SAM" id="MobiDB-lite"/>
    </source>
</evidence>
<dbReference type="Pfam" id="PF03564">
    <property type="entry name" value="DUF1759"/>
    <property type="match status" value="1"/>
</dbReference>
<protein>
    <recommendedName>
        <fullName evidence="3">Integrase catalytic domain-containing protein</fullName>
    </recommendedName>
</protein>